<dbReference type="Pfam" id="PF00335">
    <property type="entry name" value="Tetraspanin"/>
    <property type="match status" value="1"/>
</dbReference>
<evidence type="ECO:0000313" key="8">
    <source>
        <dbReference type="Proteomes" id="UP000694844"/>
    </source>
</evidence>
<dbReference type="PRINTS" id="PR00259">
    <property type="entry name" value="TMFOUR"/>
</dbReference>
<feature type="transmembrane region" description="Helical" evidence="7">
    <location>
        <begin position="61"/>
        <end position="83"/>
    </location>
</feature>
<keyword evidence="4 7" id="KW-1133">Transmembrane helix</keyword>
<dbReference type="InterPro" id="IPR000301">
    <property type="entry name" value="Tetraspanin_animals"/>
</dbReference>
<keyword evidence="8" id="KW-1185">Reference proteome</keyword>
<dbReference type="PIRSF" id="PIRSF002419">
    <property type="entry name" value="Tetraspanin"/>
    <property type="match status" value="1"/>
</dbReference>
<evidence type="ECO:0000256" key="4">
    <source>
        <dbReference type="ARBA" id="ARBA00022989"/>
    </source>
</evidence>
<comment type="subcellular location">
    <subcellularLocation>
        <location evidence="1">Membrane</location>
        <topology evidence="1">Multi-pass membrane protein</topology>
    </subcellularLocation>
</comment>
<comment type="similarity">
    <text evidence="2">Belongs to the tetraspanin (TM4SF) family.</text>
</comment>
<dbReference type="OrthoDB" id="6279736at2759"/>
<keyword evidence="6" id="KW-1015">Disulfide bond</keyword>
<evidence type="ECO:0000256" key="6">
    <source>
        <dbReference type="PIRSR" id="PIRSR002419-1"/>
    </source>
</evidence>
<feature type="transmembrane region" description="Helical" evidence="7">
    <location>
        <begin position="240"/>
        <end position="263"/>
    </location>
</feature>
<evidence type="ECO:0000256" key="2">
    <source>
        <dbReference type="ARBA" id="ARBA00006840"/>
    </source>
</evidence>
<gene>
    <name evidence="9" type="primary">LOC111126794</name>
</gene>
<keyword evidence="5 7" id="KW-0472">Membrane</keyword>
<evidence type="ECO:0000256" key="7">
    <source>
        <dbReference type="SAM" id="Phobius"/>
    </source>
</evidence>
<reference evidence="9" key="1">
    <citation type="submission" date="2025-08" db="UniProtKB">
        <authorList>
            <consortium name="RefSeq"/>
        </authorList>
    </citation>
    <scope>IDENTIFICATION</scope>
    <source>
        <tissue evidence="9">Whole sample</tissue>
    </source>
</reference>
<dbReference type="RefSeq" id="XP_022327373.1">
    <property type="nucleotide sequence ID" value="XM_022471665.1"/>
</dbReference>
<evidence type="ECO:0000313" key="9">
    <source>
        <dbReference type="RefSeq" id="XP_022327373.1"/>
    </source>
</evidence>
<dbReference type="KEGG" id="cvn:111126794"/>
<proteinExistence type="inferred from homology"/>
<evidence type="ECO:0000256" key="5">
    <source>
        <dbReference type="ARBA" id="ARBA00023136"/>
    </source>
</evidence>
<feature type="transmembrane region" description="Helical" evidence="7">
    <location>
        <begin position="95"/>
        <end position="117"/>
    </location>
</feature>
<keyword evidence="3 7" id="KW-0812">Transmembrane</keyword>
<feature type="disulfide bond" evidence="6">
    <location>
        <begin position="161"/>
        <end position="179"/>
    </location>
</feature>
<protein>
    <submittedName>
        <fullName evidence="9">Tetraspanin-9-like</fullName>
    </submittedName>
</protein>
<name>A0A8B8DHK1_CRAVI</name>
<dbReference type="AlphaFoldDB" id="A0A8B8DHK1"/>
<dbReference type="Proteomes" id="UP000694844">
    <property type="component" value="Chromosome 3"/>
</dbReference>
<organism evidence="8 9">
    <name type="scientific">Crassostrea virginica</name>
    <name type="common">Eastern oyster</name>
    <dbReference type="NCBI Taxonomy" id="6565"/>
    <lineage>
        <taxon>Eukaryota</taxon>
        <taxon>Metazoa</taxon>
        <taxon>Spiralia</taxon>
        <taxon>Lophotrochozoa</taxon>
        <taxon>Mollusca</taxon>
        <taxon>Bivalvia</taxon>
        <taxon>Autobranchia</taxon>
        <taxon>Pteriomorphia</taxon>
        <taxon>Ostreida</taxon>
        <taxon>Ostreoidea</taxon>
        <taxon>Ostreidae</taxon>
        <taxon>Crassostrea</taxon>
    </lineage>
</organism>
<dbReference type="PANTHER" id="PTHR19282">
    <property type="entry name" value="TETRASPANIN"/>
    <property type="match status" value="1"/>
</dbReference>
<dbReference type="InterPro" id="IPR018499">
    <property type="entry name" value="Tetraspanin/Peripherin"/>
</dbReference>
<sequence length="272" mass="29748">MSTGCCERFARGFLIAINIVFFLLGVCFVVAGALLRTQKISHEVLPALSTLEVCGHDVTNLIYTVSTLAIVTGVIVVCVSCVGMFGAGFEVKGMLITYVVCVILLLIVEMCAVVMGFKLRKKFDNKDELFECLQKYSSELVNGTSRISNAWNQAFLHFDCCAVDPVKGTKNDFDSTPWCTMSGSCYRSDAQIPRSCCTGVDETNYMTKASSECFLTVTSNYKTTGCFERLQQYLGYSQSVIGIGIVIMIAEITGVVFAVVLLCSKNRINMAV</sequence>
<evidence type="ECO:0000256" key="3">
    <source>
        <dbReference type="ARBA" id="ARBA00022692"/>
    </source>
</evidence>
<feature type="transmembrane region" description="Helical" evidence="7">
    <location>
        <begin position="12"/>
        <end position="35"/>
    </location>
</feature>
<accession>A0A8B8DHK1</accession>
<dbReference type="PANTHER" id="PTHR19282:SF534">
    <property type="entry name" value="TETRASPANIN FAMILY-RELATED"/>
    <property type="match status" value="1"/>
</dbReference>
<evidence type="ECO:0000256" key="1">
    <source>
        <dbReference type="ARBA" id="ARBA00004141"/>
    </source>
</evidence>
<dbReference type="GO" id="GO:0005886">
    <property type="term" value="C:plasma membrane"/>
    <property type="evidence" value="ECO:0007669"/>
    <property type="project" value="TreeGrafter"/>
</dbReference>
<dbReference type="GeneID" id="111126794"/>